<dbReference type="RefSeq" id="WP_341418223.1">
    <property type="nucleotide sequence ID" value="NZ_JBBPCC010000018.1"/>
</dbReference>
<keyword evidence="3 5" id="KW-1133">Transmembrane helix</keyword>
<feature type="transmembrane region" description="Helical" evidence="5">
    <location>
        <begin position="462"/>
        <end position="481"/>
    </location>
</feature>
<evidence type="ECO:0000256" key="5">
    <source>
        <dbReference type="SAM" id="Phobius"/>
    </source>
</evidence>
<feature type="transmembrane region" description="Helical" evidence="5">
    <location>
        <begin position="283"/>
        <end position="301"/>
    </location>
</feature>
<feature type="transmembrane region" description="Helical" evidence="5">
    <location>
        <begin position="260"/>
        <end position="278"/>
    </location>
</feature>
<evidence type="ECO:0000256" key="4">
    <source>
        <dbReference type="ARBA" id="ARBA00023136"/>
    </source>
</evidence>
<keyword evidence="4 5" id="KW-0472">Membrane</keyword>
<comment type="caution">
    <text evidence="7">The sequence shown here is derived from an EMBL/GenBank/DDBJ whole genome shotgun (WGS) entry which is preliminary data.</text>
</comment>
<evidence type="ECO:0000313" key="7">
    <source>
        <dbReference type="EMBL" id="MEK8131086.1"/>
    </source>
</evidence>
<feature type="transmembrane region" description="Helical" evidence="5">
    <location>
        <begin position="235"/>
        <end position="254"/>
    </location>
</feature>
<evidence type="ECO:0000256" key="1">
    <source>
        <dbReference type="ARBA" id="ARBA00004141"/>
    </source>
</evidence>
<reference evidence="7 8" key="1">
    <citation type="submission" date="2024-04" db="EMBL/GenBank/DDBJ databases">
        <title>draft genome sequnece of Paenibacillus filicis.</title>
        <authorList>
            <person name="Kim D.-U."/>
        </authorList>
    </citation>
    <scope>NUCLEOTIDE SEQUENCE [LARGE SCALE GENOMIC DNA]</scope>
    <source>
        <strain evidence="7 8">KACC14197</strain>
    </source>
</reference>
<feature type="transmembrane region" description="Helical" evidence="5">
    <location>
        <begin position="361"/>
        <end position="380"/>
    </location>
</feature>
<keyword evidence="2 5" id="KW-0812">Transmembrane</keyword>
<dbReference type="SUPFAM" id="SSF48452">
    <property type="entry name" value="TPR-like"/>
    <property type="match status" value="1"/>
</dbReference>
<dbReference type="Gene3D" id="1.25.40.10">
    <property type="entry name" value="Tetratricopeptide repeat domain"/>
    <property type="match status" value="1"/>
</dbReference>
<proteinExistence type="predicted"/>
<keyword evidence="7" id="KW-0436">Ligase</keyword>
<evidence type="ECO:0000259" key="6">
    <source>
        <dbReference type="Pfam" id="PF04932"/>
    </source>
</evidence>
<feature type="transmembrane region" description="Helical" evidence="5">
    <location>
        <begin position="63"/>
        <end position="83"/>
    </location>
</feature>
<dbReference type="InterPro" id="IPR007016">
    <property type="entry name" value="O-antigen_ligase-rel_domated"/>
</dbReference>
<dbReference type="InterPro" id="IPR051533">
    <property type="entry name" value="WaaL-like"/>
</dbReference>
<feature type="transmembrane region" description="Helical" evidence="5">
    <location>
        <begin position="493"/>
        <end position="511"/>
    </location>
</feature>
<protein>
    <submittedName>
        <fullName evidence="7">O-antigen ligase family protein</fullName>
    </submittedName>
</protein>
<dbReference type="Proteomes" id="UP001469365">
    <property type="component" value="Unassembled WGS sequence"/>
</dbReference>
<dbReference type="GO" id="GO:0016874">
    <property type="term" value="F:ligase activity"/>
    <property type="evidence" value="ECO:0007669"/>
    <property type="project" value="UniProtKB-KW"/>
</dbReference>
<feature type="transmembrane region" description="Helical" evidence="5">
    <location>
        <begin position="150"/>
        <end position="169"/>
    </location>
</feature>
<evidence type="ECO:0000313" key="8">
    <source>
        <dbReference type="Proteomes" id="UP001469365"/>
    </source>
</evidence>
<evidence type="ECO:0000256" key="3">
    <source>
        <dbReference type="ARBA" id="ARBA00022989"/>
    </source>
</evidence>
<gene>
    <name evidence="7" type="ORF">WMW72_24590</name>
</gene>
<feature type="transmembrane region" description="Helical" evidence="5">
    <location>
        <begin position="117"/>
        <end position="138"/>
    </location>
</feature>
<feature type="transmembrane region" description="Helical" evidence="5">
    <location>
        <begin position="321"/>
        <end position="341"/>
    </location>
</feature>
<comment type="subcellular location">
    <subcellularLocation>
        <location evidence="1">Membrane</location>
        <topology evidence="1">Multi-pass membrane protein</topology>
    </subcellularLocation>
</comment>
<dbReference type="Pfam" id="PF04932">
    <property type="entry name" value="Wzy_C"/>
    <property type="match status" value="1"/>
</dbReference>
<accession>A0ABU9DS86</accession>
<feature type="transmembrane region" description="Helical" evidence="5">
    <location>
        <begin position="20"/>
        <end position="43"/>
    </location>
</feature>
<keyword evidence="8" id="KW-1185">Reference proteome</keyword>
<name>A0ABU9DS86_9BACL</name>
<dbReference type="InterPro" id="IPR011990">
    <property type="entry name" value="TPR-like_helical_dom_sf"/>
</dbReference>
<sequence length="830" mass="94252">MSTKKPQYGYTSGNKKQSAAATSTSANSILLWIVLGLISLFLFWAPFQKALFNGIYSSFEGPIFSALVWTCLTFFLFSIFLFYHWRMKTASDVLAIAVWLIPLTYLLSTIGAASSTFAFNMFYIQIIYVAFFLLAYYISNEKFGLSLLQYVFIASAYFIVAFGLLNWLGQREAIFPVVKWFTSDMESFPYYQHAVMEDSNGPRLTSVFQYANSYAGYLIAILLCAVHFVITSKRWYTVALHALFVVPIIISFFVTLSRGALVILPIVVLLVLPFLKVYKQVTFLLHLLLSFVASFIILTQVSNAGVQLFKGYDAKLAQSGWTSLIVASVIYTVLAVAIQLWVQPWLEKVLSKLQQRRFSQIGLPIIAVIVGTIAVVLLFTDTGVTKALPDNIRTRIENINFQQHSVLERGTFYKDAMKLFSDYPVLGAGGGAWSALYEKYQNNPYTSRQAHSFYLQYLVETGLIGTLIFALILIAVLYIYIRNYARQDEVSRESRFLFFIVAIVLLVHSALDFNLSYVYLGLLVFLCLGAMTSGDSIVFKAGWIKKLSEKKWVVPSIFTLIALIMFFTSVQLVNANRNFKTTAKLLTSGVTDYNQITAPLNQALDTRPTHPEFVNQKASILFQVYNQTKDEKFYNEAVELIDKSREKNPYEFNLIFQRLQSYLLKENNQAALDMATAELDNFPWKVELYQTAIDLNTRLGLQALDKKDQATQDKYWGQALQVYSRFDAQHQTLASLPKEQAQGNDFSVTPQISFSLGEIHFLQGKYDQAEAMLRFGLNENLGDAFTRQLTRWYLASLQKQGKNDQALFDKLIAADANEKNEIQRLVNLKP</sequence>
<evidence type="ECO:0000256" key="2">
    <source>
        <dbReference type="ARBA" id="ARBA00022692"/>
    </source>
</evidence>
<feature type="transmembrane region" description="Helical" evidence="5">
    <location>
        <begin position="90"/>
        <end position="111"/>
    </location>
</feature>
<feature type="transmembrane region" description="Helical" evidence="5">
    <location>
        <begin position="552"/>
        <end position="573"/>
    </location>
</feature>
<dbReference type="PANTHER" id="PTHR37422">
    <property type="entry name" value="TEICHURONIC ACID BIOSYNTHESIS PROTEIN TUAE"/>
    <property type="match status" value="1"/>
</dbReference>
<feature type="transmembrane region" description="Helical" evidence="5">
    <location>
        <begin position="214"/>
        <end position="230"/>
    </location>
</feature>
<dbReference type="PANTHER" id="PTHR37422:SF13">
    <property type="entry name" value="LIPOPOLYSACCHARIDE BIOSYNTHESIS PROTEIN PA4999-RELATED"/>
    <property type="match status" value="1"/>
</dbReference>
<feature type="domain" description="O-antigen ligase-related" evidence="6">
    <location>
        <begin position="244"/>
        <end position="470"/>
    </location>
</feature>
<dbReference type="EMBL" id="JBBPCC010000018">
    <property type="protein sequence ID" value="MEK8131086.1"/>
    <property type="molecule type" value="Genomic_DNA"/>
</dbReference>
<feature type="transmembrane region" description="Helical" evidence="5">
    <location>
        <begin position="517"/>
        <end position="540"/>
    </location>
</feature>
<organism evidence="7 8">
    <name type="scientific">Paenibacillus filicis</name>
    <dbReference type="NCBI Taxonomy" id="669464"/>
    <lineage>
        <taxon>Bacteria</taxon>
        <taxon>Bacillati</taxon>
        <taxon>Bacillota</taxon>
        <taxon>Bacilli</taxon>
        <taxon>Bacillales</taxon>
        <taxon>Paenibacillaceae</taxon>
        <taxon>Paenibacillus</taxon>
    </lineage>
</organism>